<dbReference type="Pfam" id="PF02133">
    <property type="entry name" value="Transp_cyt_pur"/>
    <property type="match status" value="1"/>
</dbReference>
<protein>
    <submittedName>
        <fullName evidence="10">Purine-cytosine permease-like protein</fullName>
    </submittedName>
</protein>
<keyword evidence="6 7" id="KW-0472">Membrane</keyword>
<dbReference type="PANTHER" id="PTHR31806:SF5">
    <property type="entry name" value="PURINE-CYTOSINE PERMEASE FCY21"/>
    <property type="match status" value="1"/>
</dbReference>
<feature type="transmembrane region" description="Helical" evidence="9">
    <location>
        <begin position="290"/>
        <end position="315"/>
    </location>
</feature>
<organism evidence="10 11">
    <name type="scientific">Hapsidospora chrysogenum (strain ATCC 11550 / CBS 779.69 / DSM 880 / IAM 14645 / JCM 23072 / IMI 49137)</name>
    <name type="common">Acremonium chrysogenum</name>
    <dbReference type="NCBI Taxonomy" id="857340"/>
    <lineage>
        <taxon>Eukaryota</taxon>
        <taxon>Fungi</taxon>
        <taxon>Dikarya</taxon>
        <taxon>Ascomycota</taxon>
        <taxon>Pezizomycotina</taxon>
        <taxon>Sordariomycetes</taxon>
        <taxon>Hypocreomycetidae</taxon>
        <taxon>Hypocreales</taxon>
        <taxon>Bionectriaceae</taxon>
        <taxon>Hapsidospora</taxon>
    </lineage>
</organism>
<feature type="transmembrane region" description="Helical" evidence="9">
    <location>
        <begin position="114"/>
        <end position="132"/>
    </location>
</feature>
<feature type="region of interest" description="Disordered" evidence="8">
    <location>
        <begin position="1"/>
        <end position="20"/>
    </location>
</feature>
<keyword evidence="11" id="KW-1185">Reference proteome</keyword>
<feature type="transmembrane region" description="Helical" evidence="9">
    <location>
        <begin position="153"/>
        <end position="177"/>
    </location>
</feature>
<feature type="transmembrane region" description="Helical" evidence="9">
    <location>
        <begin position="347"/>
        <end position="371"/>
    </location>
</feature>
<feature type="transmembrane region" description="Helical" evidence="9">
    <location>
        <begin position="223"/>
        <end position="243"/>
    </location>
</feature>
<gene>
    <name evidence="10" type="ORF">ACRE_013980</name>
</gene>
<evidence type="ECO:0000256" key="9">
    <source>
        <dbReference type="SAM" id="Phobius"/>
    </source>
</evidence>
<comment type="similarity">
    <text evidence="2 7">Belongs to the purine-cytosine permease (2.A.39) family.</text>
</comment>
<evidence type="ECO:0000256" key="7">
    <source>
        <dbReference type="PIRNR" id="PIRNR002744"/>
    </source>
</evidence>
<evidence type="ECO:0000256" key="4">
    <source>
        <dbReference type="ARBA" id="ARBA00022692"/>
    </source>
</evidence>
<feature type="transmembrane region" description="Helical" evidence="9">
    <location>
        <begin position="415"/>
        <end position="434"/>
    </location>
</feature>
<evidence type="ECO:0000313" key="10">
    <source>
        <dbReference type="EMBL" id="KFH47815.1"/>
    </source>
</evidence>
<comment type="subcellular location">
    <subcellularLocation>
        <location evidence="1">Membrane</location>
        <topology evidence="1">Multi-pass membrane protein</topology>
    </subcellularLocation>
</comment>
<feature type="transmembrane region" description="Helical" evidence="9">
    <location>
        <begin position="455"/>
        <end position="481"/>
    </location>
</feature>
<evidence type="ECO:0000256" key="1">
    <source>
        <dbReference type="ARBA" id="ARBA00004141"/>
    </source>
</evidence>
<evidence type="ECO:0000256" key="8">
    <source>
        <dbReference type="SAM" id="MobiDB-lite"/>
    </source>
</evidence>
<name>A0A086TEN3_HAPC1</name>
<reference evidence="11" key="1">
    <citation type="journal article" date="2014" name="Genome Announc.">
        <title>Genome sequence and annotation of Acremonium chrysogenum, producer of the beta-lactam antibiotic cephalosporin C.</title>
        <authorList>
            <person name="Terfehr D."/>
            <person name="Dahlmann T.A."/>
            <person name="Specht T."/>
            <person name="Zadra I."/>
            <person name="Kuernsteiner H."/>
            <person name="Kueck U."/>
        </authorList>
    </citation>
    <scope>NUCLEOTIDE SEQUENCE [LARGE SCALE GENOMIC DNA]</scope>
    <source>
        <strain evidence="11">ATCC 11550 / CBS 779.69 / DSM 880 / IAM 14645 / JCM 23072 / IMI 49137</strain>
    </source>
</reference>
<feature type="transmembrane region" description="Helical" evidence="9">
    <location>
        <begin position="383"/>
        <end position="403"/>
    </location>
</feature>
<dbReference type="PIRSF" id="PIRSF002744">
    <property type="entry name" value="Pur-cyt_permease"/>
    <property type="match status" value="1"/>
</dbReference>
<dbReference type="GO" id="GO:0005886">
    <property type="term" value="C:plasma membrane"/>
    <property type="evidence" value="ECO:0007669"/>
    <property type="project" value="TreeGrafter"/>
</dbReference>
<sequence length="522" mass="56359">MAAQLMTPQIGELEHGRDTERQTEAGGYLPFLTGLLVPEGEVYDKNEGANSRWYRWLLEAGVEGNGIKPVPRDLRTECGTNKLFTVFFTCLLCILPLATGALGTTIFQLGLRDASLVIVFFSLVTCIPPAFMGVGGYQTGMRQMIQARYSFGLYWVTIPILLNAATVTGFSLVGSIVSGQTIAALDKTAGISVNIGIAITCSVAFVTALFGYKVIHIWQRWQWVPNATALIIAVGCSGKDLVHQADVPPPTAKQIISYGSLMAGYFLTFGGTVSDFTIYHRPETPMFKAFAYIFFGLWSPSILLLTLGAAIGGALPNVPSWQSAYARLGTGGVLAEMLEPAGGFGKFVLVVLALSVVGNMSISMYAVALNLQMLLPIFTKIPRLAFIFVTMAIMIPMAIYAAAEWDTSLGNFLSIIGYWAGCFDAILVEEMVIFRRMDYSLLPQEAWNVRRKLPTGLAAVAAVVISLALVIPGMDAAWYAGPIGEKIGDIGFEAAFVVTAIAYFPARRLEIEWMGSPAEAAV</sequence>
<dbReference type="HOGENOM" id="CLU_026016_2_0_1"/>
<evidence type="ECO:0000313" key="11">
    <source>
        <dbReference type="Proteomes" id="UP000029964"/>
    </source>
</evidence>
<evidence type="ECO:0000256" key="5">
    <source>
        <dbReference type="ARBA" id="ARBA00022989"/>
    </source>
</evidence>
<feature type="transmembrane region" description="Helical" evidence="9">
    <location>
        <begin position="487"/>
        <end position="506"/>
    </location>
</feature>
<evidence type="ECO:0000256" key="3">
    <source>
        <dbReference type="ARBA" id="ARBA00022448"/>
    </source>
</evidence>
<evidence type="ECO:0000256" key="2">
    <source>
        <dbReference type="ARBA" id="ARBA00008974"/>
    </source>
</evidence>
<dbReference type="Gene3D" id="1.10.4160.10">
    <property type="entry name" value="Hydantoin permease"/>
    <property type="match status" value="1"/>
</dbReference>
<dbReference type="OrthoDB" id="2116389at2759"/>
<dbReference type="InterPro" id="IPR001248">
    <property type="entry name" value="Pur-cyt_permease"/>
</dbReference>
<dbReference type="GO" id="GO:0022857">
    <property type="term" value="F:transmembrane transporter activity"/>
    <property type="evidence" value="ECO:0007669"/>
    <property type="project" value="InterPro"/>
</dbReference>
<evidence type="ECO:0000256" key="6">
    <source>
        <dbReference type="ARBA" id="ARBA00023136"/>
    </source>
</evidence>
<proteinExistence type="inferred from homology"/>
<feature type="transmembrane region" description="Helical" evidence="9">
    <location>
        <begin position="255"/>
        <end position="278"/>
    </location>
</feature>
<feature type="transmembrane region" description="Helical" evidence="9">
    <location>
        <begin position="189"/>
        <end position="211"/>
    </location>
</feature>
<dbReference type="AlphaFoldDB" id="A0A086TEN3"/>
<dbReference type="PANTHER" id="PTHR31806">
    <property type="entry name" value="PURINE-CYTOSINE PERMEASE FCY2-RELATED"/>
    <property type="match status" value="1"/>
</dbReference>
<keyword evidence="3 7" id="KW-0813">Transport</keyword>
<dbReference type="EMBL" id="JPKY01000007">
    <property type="protein sequence ID" value="KFH47815.1"/>
    <property type="molecule type" value="Genomic_DNA"/>
</dbReference>
<dbReference type="InterPro" id="IPR026030">
    <property type="entry name" value="Pur-cyt_permease_Fcy2/21/22"/>
</dbReference>
<keyword evidence="4 9" id="KW-0812">Transmembrane</keyword>
<keyword evidence="5 9" id="KW-1133">Transmembrane helix</keyword>
<accession>A0A086TEN3</accession>
<comment type="caution">
    <text evidence="10">The sequence shown here is derived from an EMBL/GenBank/DDBJ whole genome shotgun (WGS) entry which is preliminary data.</text>
</comment>
<feature type="transmembrane region" description="Helical" evidence="9">
    <location>
        <begin position="83"/>
        <end position="108"/>
    </location>
</feature>
<dbReference type="STRING" id="857340.A0A086TEN3"/>
<dbReference type="Proteomes" id="UP000029964">
    <property type="component" value="Unassembled WGS sequence"/>
</dbReference>